<sequence length="226" mass="24623">MSGEILDGFANLVLNFEGFIGSFSKWAEQNSDKIDDEIMALGDALQQVKKEIQALEISMISVGVIGGVSTIGVTVGLAFVIGPSAAIAGLIGAAVTGATLIGLGITLALKNEEKDKLLARMKGLGEEKDSIVATNEQLMILGRESFAVMQEQTSKLTSVWRWVQNDAIRMRSELQNLQRDANMLARLFSFSRSSRVVRAGILLTSVGISWSHRNCSEPARRNYRYQ</sequence>
<keyword evidence="3" id="KW-1185">Reference proteome</keyword>
<name>A0A194X1N1_MOLSC</name>
<organism evidence="2 3">
    <name type="scientific">Mollisia scopiformis</name>
    <name type="common">Conifer needle endophyte fungus</name>
    <name type="synonym">Phialocephala scopiformis</name>
    <dbReference type="NCBI Taxonomy" id="149040"/>
    <lineage>
        <taxon>Eukaryota</taxon>
        <taxon>Fungi</taxon>
        <taxon>Dikarya</taxon>
        <taxon>Ascomycota</taxon>
        <taxon>Pezizomycotina</taxon>
        <taxon>Leotiomycetes</taxon>
        <taxon>Helotiales</taxon>
        <taxon>Mollisiaceae</taxon>
        <taxon>Mollisia</taxon>
    </lineage>
</organism>
<evidence type="ECO:0000313" key="2">
    <source>
        <dbReference type="EMBL" id="KUJ13752.1"/>
    </source>
</evidence>
<accession>A0A194X1N1</accession>
<dbReference type="EMBL" id="KQ947421">
    <property type="protein sequence ID" value="KUJ13752.1"/>
    <property type="molecule type" value="Genomic_DNA"/>
</dbReference>
<feature type="transmembrane region" description="Helical" evidence="1">
    <location>
        <begin position="87"/>
        <end position="109"/>
    </location>
</feature>
<dbReference type="InParanoid" id="A0A194X1N1"/>
<dbReference type="KEGG" id="psco:LY89DRAFT_146769"/>
<evidence type="ECO:0000256" key="1">
    <source>
        <dbReference type="SAM" id="Phobius"/>
    </source>
</evidence>
<proteinExistence type="predicted"/>
<keyword evidence="1" id="KW-0812">Transmembrane</keyword>
<dbReference type="OrthoDB" id="10649180at2759"/>
<dbReference type="RefSeq" id="XP_018068107.1">
    <property type="nucleotide sequence ID" value="XM_018205362.1"/>
</dbReference>
<evidence type="ECO:0000313" key="3">
    <source>
        <dbReference type="Proteomes" id="UP000070700"/>
    </source>
</evidence>
<keyword evidence="1" id="KW-0472">Membrane</keyword>
<keyword evidence="1" id="KW-1133">Transmembrane helix</keyword>
<protein>
    <submittedName>
        <fullName evidence="2">Uncharacterized protein</fullName>
    </submittedName>
</protein>
<dbReference type="Proteomes" id="UP000070700">
    <property type="component" value="Unassembled WGS sequence"/>
</dbReference>
<gene>
    <name evidence="2" type="ORF">LY89DRAFT_146769</name>
</gene>
<dbReference type="AlphaFoldDB" id="A0A194X1N1"/>
<dbReference type="GeneID" id="28815088"/>
<feature type="transmembrane region" description="Helical" evidence="1">
    <location>
        <begin position="59"/>
        <end position="81"/>
    </location>
</feature>
<reference evidence="2 3" key="1">
    <citation type="submission" date="2015-10" db="EMBL/GenBank/DDBJ databases">
        <title>Full genome of DAOMC 229536 Phialocephala scopiformis, a fungal endophyte of spruce producing the potent anti-insectan compound rugulosin.</title>
        <authorList>
            <consortium name="DOE Joint Genome Institute"/>
            <person name="Walker A.K."/>
            <person name="Frasz S.L."/>
            <person name="Seifert K.A."/>
            <person name="Miller J.D."/>
            <person name="Mondo S.J."/>
            <person name="Labutti K."/>
            <person name="Lipzen A."/>
            <person name="Dockter R."/>
            <person name="Kennedy M."/>
            <person name="Grigoriev I.V."/>
            <person name="Spatafora J.W."/>
        </authorList>
    </citation>
    <scope>NUCLEOTIDE SEQUENCE [LARGE SCALE GENOMIC DNA]</scope>
    <source>
        <strain evidence="2 3">CBS 120377</strain>
    </source>
</reference>
<dbReference type="Gene3D" id="1.20.1170.10">
    <property type="match status" value="1"/>
</dbReference>